<dbReference type="EMBL" id="JAMTCC010000024">
    <property type="protein sequence ID" value="MCT7946553.1"/>
    <property type="molecule type" value="Genomic_DNA"/>
</dbReference>
<dbReference type="Pfam" id="PF13609">
    <property type="entry name" value="Porin_4"/>
    <property type="match status" value="1"/>
</dbReference>
<dbReference type="CDD" id="cd00342">
    <property type="entry name" value="gram_neg_porins"/>
    <property type="match status" value="1"/>
</dbReference>
<keyword evidence="3" id="KW-1185">Reference proteome</keyword>
<evidence type="ECO:0000313" key="3">
    <source>
        <dbReference type="Proteomes" id="UP001155604"/>
    </source>
</evidence>
<dbReference type="RefSeq" id="WP_261273115.1">
    <property type="nucleotide sequence ID" value="NZ_JAMTCC010000024.1"/>
</dbReference>
<protein>
    <submittedName>
        <fullName evidence="2">Porin</fullName>
    </submittedName>
</protein>
<gene>
    <name evidence="2" type="ORF">NE536_14405</name>
</gene>
<feature type="domain" description="Porin" evidence="1">
    <location>
        <begin position="24"/>
        <end position="317"/>
    </location>
</feature>
<dbReference type="GO" id="GO:0016020">
    <property type="term" value="C:membrane"/>
    <property type="evidence" value="ECO:0007669"/>
    <property type="project" value="InterPro"/>
</dbReference>
<accession>A0A9X2WW79</accession>
<dbReference type="AlphaFoldDB" id="A0A9X2WW79"/>
<dbReference type="Gene3D" id="2.40.160.10">
    <property type="entry name" value="Porin"/>
    <property type="match status" value="1"/>
</dbReference>
<dbReference type="InterPro" id="IPR023614">
    <property type="entry name" value="Porin_dom_sf"/>
</dbReference>
<comment type="caution">
    <text evidence="2">The sequence shown here is derived from an EMBL/GenBank/DDBJ whole genome shotgun (WGS) entry which is preliminary data.</text>
</comment>
<evidence type="ECO:0000313" key="2">
    <source>
        <dbReference type="EMBL" id="MCT7946553.1"/>
    </source>
</evidence>
<proteinExistence type="predicted"/>
<dbReference type="SUPFAM" id="SSF56935">
    <property type="entry name" value="Porins"/>
    <property type="match status" value="1"/>
</dbReference>
<evidence type="ECO:0000259" key="1">
    <source>
        <dbReference type="Pfam" id="PF13609"/>
    </source>
</evidence>
<dbReference type="GO" id="GO:0015288">
    <property type="term" value="F:porin activity"/>
    <property type="evidence" value="ECO:0007669"/>
    <property type="project" value="InterPro"/>
</dbReference>
<dbReference type="Proteomes" id="UP001155604">
    <property type="component" value="Unassembled WGS sequence"/>
</dbReference>
<organism evidence="2 3">
    <name type="scientific">Shewanella septentrionalis</name>
    <dbReference type="NCBI Taxonomy" id="2952223"/>
    <lineage>
        <taxon>Bacteria</taxon>
        <taxon>Pseudomonadati</taxon>
        <taxon>Pseudomonadota</taxon>
        <taxon>Gammaproteobacteria</taxon>
        <taxon>Alteromonadales</taxon>
        <taxon>Shewanellaceae</taxon>
        <taxon>Shewanella</taxon>
    </lineage>
</organism>
<reference evidence="2" key="1">
    <citation type="journal article" date="2023" name="Int. J. Syst. Evol. Microbiol.">
        <title>&lt;i&gt;Shewanella septentrionalis&lt;/i&gt; sp. nov. and &lt;i&gt;Shewanella holmiensis&lt;/i&gt; sp. nov., isolated from Baltic Sea water and sediments.</title>
        <authorList>
            <person name="Martin-Rodriguez A.J."/>
            <person name="Thorell K."/>
            <person name="Joffre E."/>
            <person name="Jensie-Markopoulos S."/>
            <person name="Moore E.R.B."/>
            <person name="Sjoling A."/>
        </authorList>
    </citation>
    <scope>NUCLEOTIDE SEQUENCE</scope>
    <source>
        <strain evidence="2">SP1W3</strain>
    </source>
</reference>
<name>A0A9X2WW79_9GAMM</name>
<sequence length="342" mass="37491">MKTAKYIGFGLILICSNQVLSEPLDFYGRLWLGVANSNNGLSGNEKVDGVSLENYASYLGVKGEYGVYENFSLLYKFEAGIESFDNDDSNIFKPRNSYLGFKTSYGSAVFGRNDTVFKSAEGKVDLFNITSSDMNMLIAGNDRLGDSVTLKSAKVAGMTMGVSYVFDKDFNKKNPELSDKQNNYAVSLSLGDASLKSNNHYISIAYADGLNQLEATRLVGGVAISSVKLGAMYQHSESSVYDNIKGNSYLLSLNVPIDKYDIKLQYLKDDAGLGKITKNAGADLKTLKESDANQYSLGVDFKAQKDLTFGVGISYFDGYYTDAKGHTKFDDTLMSVSTKYLF</sequence>
<dbReference type="InterPro" id="IPR033900">
    <property type="entry name" value="Gram_neg_porin_domain"/>
</dbReference>